<evidence type="ECO:0000313" key="2">
    <source>
        <dbReference type="EMBL" id="KAF0930694.1"/>
    </source>
</evidence>
<dbReference type="Proteomes" id="UP000479710">
    <property type="component" value="Unassembled WGS sequence"/>
</dbReference>
<organism evidence="2 3">
    <name type="scientific">Oryza meyeriana var. granulata</name>
    <dbReference type="NCBI Taxonomy" id="110450"/>
    <lineage>
        <taxon>Eukaryota</taxon>
        <taxon>Viridiplantae</taxon>
        <taxon>Streptophyta</taxon>
        <taxon>Embryophyta</taxon>
        <taxon>Tracheophyta</taxon>
        <taxon>Spermatophyta</taxon>
        <taxon>Magnoliopsida</taxon>
        <taxon>Liliopsida</taxon>
        <taxon>Poales</taxon>
        <taxon>Poaceae</taxon>
        <taxon>BOP clade</taxon>
        <taxon>Oryzoideae</taxon>
        <taxon>Oryzeae</taxon>
        <taxon>Oryzinae</taxon>
        <taxon>Oryza</taxon>
        <taxon>Oryza meyeriana</taxon>
    </lineage>
</organism>
<sequence>MAVAQGLEAEPARARTGKVEVVEVHHMVELDMVVGLGQDLLKLVELVVVLVKDKQEATLDLAVTGFTTATASANGGGTTDTENGGSGACNGGGSGYAGSHP</sequence>
<feature type="compositionally biased region" description="Gly residues" evidence="1">
    <location>
        <begin position="74"/>
        <end position="101"/>
    </location>
</feature>
<dbReference type="AlphaFoldDB" id="A0A6G1F1D8"/>
<reference evidence="2 3" key="1">
    <citation type="submission" date="2019-11" db="EMBL/GenBank/DDBJ databases">
        <title>Whole genome sequence of Oryza granulata.</title>
        <authorList>
            <person name="Li W."/>
        </authorList>
    </citation>
    <scope>NUCLEOTIDE SEQUENCE [LARGE SCALE GENOMIC DNA]</scope>
    <source>
        <strain evidence="3">cv. Menghai</strain>
        <tissue evidence="2">Leaf</tissue>
    </source>
</reference>
<comment type="caution">
    <text evidence="2">The sequence shown here is derived from an EMBL/GenBank/DDBJ whole genome shotgun (WGS) entry which is preliminary data.</text>
</comment>
<accession>A0A6G1F1D8</accession>
<feature type="region of interest" description="Disordered" evidence="1">
    <location>
        <begin position="70"/>
        <end position="101"/>
    </location>
</feature>
<dbReference type="EMBL" id="SPHZ02000002">
    <property type="protein sequence ID" value="KAF0930694.1"/>
    <property type="molecule type" value="Genomic_DNA"/>
</dbReference>
<name>A0A6G1F1D8_9ORYZ</name>
<proteinExistence type="predicted"/>
<evidence type="ECO:0000313" key="3">
    <source>
        <dbReference type="Proteomes" id="UP000479710"/>
    </source>
</evidence>
<keyword evidence="3" id="KW-1185">Reference proteome</keyword>
<evidence type="ECO:0000256" key="1">
    <source>
        <dbReference type="SAM" id="MobiDB-lite"/>
    </source>
</evidence>
<protein>
    <submittedName>
        <fullName evidence="2">Uncharacterized protein</fullName>
    </submittedName>
</protein>
<gene>
    <name evidence="2" type="ORF">E2562_034634</name>
</gene>